<name>A0A4Z0FAM1_9GAMM</name>
<dbReference type="RefSeq" id="WP_135281104.1">
    <property type="nucleotide sequence ID" value="NZ_SRIO01000004.1"/>
</dbReference>
<dbReference type="Gene3D" id="1.20.120.550">
    <property type="entry name" value="Membrane associated eicosanoid/glutathione metabolism-like domain"/>
    <property type="match status" value="1"/>
</dbReference>
<feature type="signal peptide" evidence="6">
    <location>
        <begin position="1"/>
        <end position="24"/>
    </location>
</feature>
<evidence type="ECO:0000256" key="4">
    <source>
        <dbReference type="ARBA" id="ARBA00023136"/>
    </source>
</evidence>
<sequence length="124" mass="13237">MTTAYWCVLIAAIIPMMMSTLAKAGGPGFDNHAVRSYLDKQTGWRQRANWAQQNGYEAFPAFAAAVIIAHQAGADQGTINSLAVAFIIIRLVYGGMYLANLATLRSLVWTAGLACVIGLFIAAA</sequence>
<protein>
    <recommendedName>
        <fullName evidence="9">Glutathione metabolism protein</fullName>
    </recommendedName>
</protein>
<dbReference type="OrthoDB" id="513661at2"/>
<accession>A0A4Z0FAM1</accession>
<proteinExistence type="predicted"/>
<keyword evidence="3 5" id="KW-1133">Transmembrane helix</keyword>
<reference evidence="7 8" key="1">
    <citation type="journal article" date="2019" name="ISME J.">
        <title>Candidatus Macondimonas diazotrophica, a novel gammaproteobacterial genus dominating crude-oil-contaminated coastal sediments.</title>
        <authorList>
            <person name="Karthikeyan S."/>
            <person name="Konstantinidis K."/>
        </authorList>
    </citation>
    <scope>NUCLEOTIDE SEQUENCE [LARGE SCALE GENOMIC DNA]</scope>
    <source>
        <strain evidence="7 8">KTK01</strain>
    </source>
</reference>
<evidence type="ECO:0000256" key="6">
    <source>
        <dbReference type="SAM" id="SignalP"/>
    </source>
</evidence>
<feature type="chain" id="PRO_5021202090" description="Glutathione metabolism protein" evidence="6">
    <location>
        <begin position="25"/>
        <end position="124"/>
    </location>
</feature>
<keyword evidence="8" id="KW-1185">Reference proteome</keyword>
<organism evidence="7 8">
    <name type="scientific">Candidatus Macondimonas diazotrophica</name>
    <dbReference type="NCBI Taxonomy" id="2305248"/>
    <lineage>
        <taxon>Bacteria</taxon>
        <taxon>Pseudomonadati</taxon>
        <taxon>Pseudomonadota</taxon>
        <taxon>Gammaproteobacteria</taxon>
        <taxon>Chromatiales</taxon>
        <taxon>Ectothiorhodospiraceae</taxon>
        <taxon>Candidatus Macondimonas</taxon>
    </lineage>
</organism>
<evidence type="ECO:0000313" key="8">
    <source>
        <dbReference type="Proteomes" id="UP000297890"/>
    </source>
</evidence>
<evidence type="ECO:0008006" key="9">
    <source>
        <dbReference type="Google" id="ProtNLM"/>
    </source>
</evidence>
<evidence type="ECO:0000256" key="2">
    <source>
        <dbReference type="ARBA" id="ARBA00022692"/>
    </source>
</evidence>
<feature type="transmembrane region" description="Helical" evidence="5">
    <location>
        <begin position="79"/>
        <end position="99"/>
    </location>
</feature>
<dbReference type="PANTHER" id="PTHR35371:SF1">
    <property type="entry name" value="BLR7753 PROTEIN"/>
    <property type="match status" value="1"/>
</dbReference>
<keyword evidence="2 5" id="KW-0812">Transmembrane</keyword>
<evidence type="ECO:0000256" key="1">
    <source>
        <dbReference type="ARBA" id="ARBA00004370"/>
    </source>
</evidence>
<gene>
    <name evidence="7" type="ORF">E4680_03985</name>
</gene>
<keyword evidence="6" id="KW-0732">Signal</keyword>
<evidence type="ECO:0000256" key="5">
    <source>
        <dbReference type="SAM" id="Phobius"/>
    </source>
</evidence>
<dbReference type="Pfam" id="PF01124">
    <property type="entry name" value="MAPEG"/>
    <property type="match status" value="1"/>
</dbReference>
<dbReference type="PANTHER" id="PTHR35371">
    <property type="entry name" value="INNER MEMBRANE PROTEIN"/>
    <property type="match status" value="1"/>
</dbReference>
<dbReference type="EMBL" id="SRIO01000004">
    <property type="protein sequence ID" value="TFZ83224.1"/>
    <property type="molecule type" value="Genomic_DNA"/>
</dbReference>
<comment type="subcellular location">
    <subcellularLocation>
        <location evidence="1">Membrane</location>
    </subcellularLocation>
</comment>
<dbReference type="GO" id="GO:0016020">
    <property type="term" value="C:membrane"/>
    <property type="evidence" value="ECO:0007669"/>
    <property type="project" value="UniProtKB-SubCell"/>
</dbReference>
<evidence type="ECO:0000256" key="3">
    <source>
        <dbReference type="ARBA" id="ARBA00022989"/>
    </source>
</evidence>
<dbReference type="Proteomes" id="UP000297890">
    <property type="component" value="Unassembled WGS sequence"/>
</dbReference>
<dbReference type="SUPFAM" id="SSF161084">
    <property type="entry name" value="MAPEG domain-like"/>
    <property type="match status" value="1"/>
</dbReference>
<comment type="caution">
    <text evidence="7">The sequence shown here is derived from an EMBL/GenBank/DDBJ whole genome shotgun (WGS) entry which is preliminary data.</text>
</comment>
<keyword evidence="4 5" id="KW-0472">Membrane</keyword>
<feature type="transmembrane region" description="Helical" evidence="5">
    <location>
        <begin position="106"/>
        <end position="123"/>
    </location>
</feature>
<evidence type="ECO:0000313" key="7">
    <source>
        <dbReference type="EMBL" id="TFZ83224.1"/>
    </source>
</evidence>
<dbReference type="InterPro" id="IPR001129">
    <property type="entry name" value="Membr-assoc_MAPEG"/>
</dbReference>
<dbReference type="InterPro" id="IPR023352">
    <property type="entry name" value="MAPEG-like_dom_sf"/>
</dbReference>
<dbReference type="AlphaFoldDB" id="A0A4Z0FAM1"/>